<protein>
    <submittedName>
        <fullName evidence="2">CHAT domain-containing protein</fullName>
    </submittedName>
</protein>
<evidence type="ECO:0000313" key="2">
    <source>
        <dbReference type="EMBL" id="WTU44747.1"/>
    </source>
</evidence>
<reference evidence="2" key="1">
    <citation type="submission" date="2022-10" db="EMBL/GenBank/DDBJ databases">
        <title>The complete genomes of actinobacterial strains from the NBC collection.</title>
        <authorList>
            <person name="Joergensen T.S."/>
            <person name="Alvarez Arevalo M."/>
            <person name="Sterndorff E.B."/>
            <person name="Faurdal D."/>
            <person name="Vuksanovic O."/>
            <person name="Mourched A.-S."/>
            <person name="Charusanti P."/>
            <person name="Shaw S."/>
            <person name="Blin K."/>
            <person name="Weber T."/>
        </authorList>
    </citation>
    <scope>NUCLEOTIDE SEQUENCE</scope>
    <source>
        <strain evidence="2">NBC_00060</strain>
    </source>
</reference>
<dbReference type="Pfam" id="PF12770">
    <property type="entry name" value="CHAT"/>
    <property type="match status" value="1"/>
</dbReference>
<name>A0AAU2HCS6_9ACTN</name>
<accession>A0AAU2HCS6</accession>
<gene>
    <name evidence="2" type="ORF">OHV25_36740</name>
</gene>
<proteinExistence type="predicted"/>
<organism evidence="2">
    <name type="scientific">Streptomyces sp. NBC_00060</name>
    <dbReference type="NCBI Taxonomy" id="2975636"/>
    <lineage>
        <taxon>Bacteria</taxon>
        <taxon>Bacillati</taxon>
        <taxon>Actinomycetota</taxon>
        <taxon>Actinomycetes</taxon>
        <taxon>Kitasatosporales</taxon>
        <taxon>Streptomycetaceae</taxon>
        <taxon>Streptomyces</taxon>
    </lineage>
</organism>
<dbReference type="AlphaFoldDB" id="A0AAU2HCS6"/>
<dbReference type="EMBL" id="CP108253">
    <property type="protein sequence ID" value="WTU44747.1"/>
    <property type="molecule type" value="Genomic_DNA"/>
</dbReference>
<dbReference type="InterPro" id="IPR024983">
    <property type="entry name" value="CHAT_dom"/>
</dbReference>
<sequence length="376" mass="41310">MDGFGEFGRRLSLAELKRQAAEGPVAVFNISSYGSDAILLTRRGIRSLELPRLTLKTTAEKFKILLRAQPGWPDVQEPGQGMSDVLTWLYEAATGPVLDALGLGPVHEDDEREWPRVWWVPTGLLALFPLHAAGDHTSSGRSVLDRVVSSYTPSVTALCHARERRRRPAAHVGLIVALPQTPGPLDDLPGVAAEAREIARMIPQRLLLDSGNPAGEQPEKENVLRHLRRSTIAHFACHGGADAEDPVQSRLFLADHETEPLTVGSLLPLDLRDAQLAFLSACRTSFIAKLSQLDESLHLAAAFQLVGYPHVVATLWNVGDGAAACFAFWFYEALCTWDRNLGVENSAHAAHRATRLLRERFTDDPTRWAAQVYFGA</sequence>
<evidence type="ECO:0000259" key="1">
    <source>
        <dbReference type="Pfam" id="PF12770"/>
    </source>
</evidence>
<feature type="domain" description="CHAT" evidence="1">
    <location>
        <begin position="85"/>
        <end position="375"/>
    </location>
</feature>